<dbReference type="Pfam" id="PF02635">
    <property type="entry name" value="DsrE"/>
    <property type="match status" value="1"/>
</dbReference>
<dbReference type="GeneID" id="28662932"/>
<name>A0A0M4TMP4_9BACT</name>
<gene>
    <name evidence="1" type="ORF">CCON33237_1257</name>
</gene>
<dbReference type="EMBL" id="CP012541">
    <property type="protein sequence ID" value="ALF47919.1"/>
    <property type="molecule type" value="Genomic_DNA"/>
</dbReference>
<protein>
    <submittedName>
        <fullName evidence="1">Putative DrsE domain protein</fullName>
    </submittedName>
</protein>
<dbReference type="InterPro" id="IPR003787">
    <property type="entry name" value="Sulphur_relay_DsrE/F-like"/>
</dbReference>
<dbReference type="PANTHER" id="PTHR34874:SF1">
    <property type="entry name" value="PROTEIN YCHN"/>
    <property type="match status" value="1"/>
</dbReference>
<accession>A0A0M4TMP4</accession>
<dbReference type="Proteomes" id="UP000066049">
    <property type="component" value="Chromosome"/>
</dbReference>
<sequence>MKKFLFILTNQPYNGTDNAYNALRLAKTLKEKGEEVRIFLMNNAVDLARNSTKKPENYDVDLVAMLKELYASGAMLKVCGSCQTRCGLHAGEPYFEAEVKGSMDILSEWVRQCDQAMTF</sequence>
<dbReference type="AlphaFoldDB" id="A0A0M4TMP4"/>
<organism evidence="1 2">
    <name type="scientific">Campylobacter concisus</name>
    <dbReference type="NCBI Taxonomy" id="199"/>
    <lineage>
        <taxon>Bacteria</taxon>
        <taxon>Pseudomonadati</taxon>
        <taxon>Campylobacterota</taxon>
        <taxon>Epsilonproteobacteria</taxon>
        <taxon>Campylobacterales</taxon>
        <taxon>Campylobacteraceae</taxon>
        <taxon>Campylobacter</taxon>
    </lineage>
</organism>
<evidence type="ECO:0000313" key="1">
    <source>
        <dbReference type="EMBL" id="ALF47919.1"/>
    </source>
</evidence>
<dbReference type="GO" id="GO:0005829">
    <property type="term" value="C:cytosol"/>
    <property type="evidence" value="ECO:0007669"/>
    <property type="project" value="TreeGrafter"/>
</dbReference>
<evidence type="ECO:0000313" key="2">
    <source>
        <dbReference type="Proteomes" id="UP000066049"/>
    </source>
</evidence>
<dbReference type="PANTHER" id="PTHR34874">
    <property type="entry name" value="PROTEIN YCHN"/>
    <property type="match status" value="1"/>
</dbReference>
<proteinExistence type="predicted"/>
<dbReference type="KEGG" id="ccoc:CCON33237_1257"/>
<dbReference type="RefSeq" id="WP_054196880.1">
    <property type="nucleotide sequence ID" value="NZ_CABMKQ010000010.1"/>
</dbReference>
<dbReference type="SUPFAM" id="SSF75169">
    <property type="entry name" value="DsrEFH-like"/>
    <property type="match status" value="1"/>
</dbReference>
<reference evidence="2" key="1">
    <citation type="submission" date="2015-08" db="EMBL/GenBank/DDBJ databases">
        <title>Comparative genomics of the Campylobacter concisus group.</title>
        <authorList>
            <person name="Miller W.G."/>
            <person name="Yee E."/>
            <person name="Chapman M.H."/>
            <person name="Huynh S."/>
            <person name="Bono J.L."/>
            <person name="On S.L.W."/>
            <person name="St Leger J."/>
            <person name="Foster G."/>
            <person name="Parker C.T."/>
        </authorList>
    </citation>
    <scope>NUCLEOTIDE SEQUENCE [LARGE SCALE GENOMIC DNA]</scope>
    <source>
        <strain evidence="2">ATCC 33237</strain>
    </source>
</reference>
<dbReference type="InterPro" id="IPR027396">
    <property type="entry name" value="DsrEFH-like"/>
</dbReference>
<dbReference type="Gene3D" id="3.40.1260.10">
    <property type="entry name" value="DsrEFH-like"/>
    <property type="match status" value="1"/>
</dbReference>
<dbReference type="PATRIC" id="fig|199.248.peg.1295"/>